<dbReference type="SUPFAM" id="SSF48452">
    <property type="entry name" value="TPR-like"/>
    <property type="match status" value="1"/>
</dbReference>
<dbReference type="PANTHER" id="PTHR46014">
    <property type="entry name" value="TETRATRICOPEPTIDE REPEAT PROTEIN 1"/>
    <property type="match status" value="1"/>
</dbReference>
<reference evidence="2" key="1">
    <citation type="submission" date="2022-11" db="EMBL/GenBank/DDBJ databases">
        <authorList>
            <person name="Morgan W.R."/>
            <person name="Tartar A."/>
        </authorList>
    </citation>
    <scope>NUCLEOTIDE SEQUENCE</scope>
    <source>
        <strain evidence="2">ARSEF 373</strain>
    </source>
</reference>
<sequence length="97" mass="11215">MEAHWWITRSSQAIDLSPKCVKALTRRAEAYKKIHRLEKALEDYDAVLAIDPTFQQQSRMKAVVDERHEKMKAEMMDKLKGFGNTILGKFGLSTDNF</sequence>
<dbReference type="PANTHER" id="PTHR46014:SF1">
    <property type="entry name" value="TETRATRICOPEPTIDE REPEAT PROTEIN 1"/>
    <property type="match status" value="1"/>
</dbReference>
<keyword evidence="3" id="KW-1185">Reference proteome</keyword>
<reference evidence="2" key="2">
    <citation type="journal article" date="2023" name="Microbiol Resour">
        <title>Decontamination and Annotation of the Draft Genome Sequence of the Oomycete Lagenidium giganteum ARSEF 373.</title>
        <authorList>
            <person name="Morgan W.R."/>
            <person name="Tartar A."/>
        </authorList>
    </citation>
    <scope>NUCLEOTIDE SEQUENCE</scope>
    <source>
        <strain evidence="2">ARSEF 373</strain>
    </source>
</reference>
<dbReference type="Gene3D" id="1.25.40.10">
    <property type="entry name" value="Tetratricopeptide repeat domain"/>
    <property type="match status" value="1"/>
</dbReference>
<dbReference type="EMBL" id="DAKRPA010000112">
    <property type="protein sequence ID" value="DAZ98238.1"/>
    <property type="molecule type" value="Genomic_DNA"/>
</dbReference>
<gene>
    <name evidence="2" type="ORF">N0F65_011706</name>
</gene>
<dbReference type="Proteomes" id="UP001146120">
    <property type="component" value="Unassembled WGS sequence"/>
</dbReference>
<proteinExistence type="predicted"/>
<dbReference type="PROSITE" id="PS50005">
    <property type="entry name" value="TPR"/>
    <property type="match status" value="1"/>
</dbReference>
<keyword evidence="1" id="KW-0802">TPR repeat</keyword>
<organism evidence="2 3">
    <name type="scientific">Lagenidium giganteum</name>
    <dbReference type="NCBI Taxonomy" id="4803"/>
    <lineage>
        <taxon>Eukaryota</taxon>
        <taxon>Sar</taxon>
        <taxon>Stramenopiles</taxon>
        <taxon>Oomycota</taxon>
        <taxon>Peronosporomycetes</taxon>
        <taxon>Pythiales</taxon>
        <taxon>Pythiaceae</taxon>
    </lineage>
</organism>
<name>A0AAV2YWN3_9STRA</name>
<evidence type="ECO:0000256" key="1">
    <source>
        <dbReference type="PROSITE-ProRule" id="PRU00339"/>
    </source>
</evidence>
<dbReference type="InterPro" id="IPR052769">
    <property type="entry name" value="TPR_domain_protein"/>
</dbReference>
<feature type="repeat" description="TPR" evidence="1">
    <location>
        <begin position="21"/>
        <end position="54"/>
    </location>
</feature>
<comment type="caution">
    <text evidence="2">The sequence shown here is derived from an EMBL/GenBank/DDBJ whole genome shotgun (WGS) entry which is preliminary data.</text>
</comment>
<dbReference type="AlphaFoldDB" id="A0AAV2YWN3"/>
<dbReference type="InterPro" id="IPR011990">
    <property type="entry name" value="TPR-like_helical_dom_sf"/>
</dbReference>
<evidence type="ECO:0000313" key="3">
    <source>
        <dbReference type="Proteomes" id="UP001146120"/>
    </source>
</evidence>
<dbReference type="SMART" id="SM00028">
    <property type="entry name" value="TPR"/>
    <property type="match status" value="1"/>
</dbReference>
<dbReference type="InterPro" id="IPR019734">
    <property type="entry name" value="TPR_rpt"/>
</dbReference>
<protein>
    <submittedName>
        <fullName evidence="2">Uncharacterized protein</fullName>
    </submittedName>
</protein>
<evidence type="ECO:0000313" key="2">
    <source>
        <dbReference type="EMBL" id="DAZ98238.1"/>
    </source>
</evidence>
<dbReference type="Pfam" id="PF00515">
    <property type="entry name" value="TPR_1"/>
    <property type="match status" value="1"/>
</dbReference>
<accession>A0AAV2YWN3</accession>